<evidence type="ECO:0000313" key="5">
    <source>
        <dbReference type="EMBL" id="ORY78693.1"/>
    </source>
</evidence>
<proteinExistence type="predicted"/>
<dbReference type="InterPro" id="IPR000254">
    <property type="entry name" value="CBD"/>
</dbReference>
<keyword evidence="6" id="KW-1185">Reference proteome</keyword>
<feature type="chain" id="PRO_5012734162" description="CBM1 domain-containing protein" evidence="3">
    <location>
        <begin position="21"/>
        <end position="650"/>
    </location>
</feature>
<dbReference type="PROSITE" id="PS51164">
    <property type="entry name" value="CBM1_2"/>
    <property type="match status" value="1"/>
</dbReference>
<name>A0A1Y2F4B0_9FUNG</name>
<dbReference type="GO" id="GO:0030248">
    <property type="term" value="F:cellulose binding"/>
    <property type="evidence" value="ECO:0007669"/>
    <property type="project" value="InterPro"/>
</dbReference>
<evidence type="ECO:0000313" key="6">
    <source>
        <dbReference type="Proteomes" id="UP000193920"/>
    </source>
</evidence>
<feature type="domain" description="CBM1" evidence="4">
    <location>
        <begin position="614"/>
        <end position="650"/>
    </location>
</feature>
<dbReference type="AlphaFoldDB" id="A0A1Y2F4B0"/>
<evidence type="ECO:0000259" key="4">
    <source>
        <dbReference type="PROSITE" id="PS51164"/>
    </source>
</evidence>
<protein>
    <recommendedName>
        <fullName evidence="4">CBM1 domain-containing protein</fullName>
    </recommendedName>
</protein>
<sequence>MKFKTFSLISILSIVNSIYSLEIKSTESVPSSNNINNDYCRTLGYKDCSPDISEAFVDRKEGCIYGVENNDWCIIGAIDSESTLITEDSDNSSVPENRCSKHNLELCLSDTEVIFTDYIGCQYGIENGQWCYISIGNTKALEKNPLNYIKETNKENEVKSKKLDKINNGSDTGLKMANSVEILKNNVSNPVKTTTSTASSIPELSTSIGENCTKPGHNFCANGAKIEYTDDVGCQYGVEEGKWCYVSIGSNSENKENTNNVLTNLSVSSDSTLGSKCTKPGHEYCAVGEKVVYTDDVGCQYGVENGKWCYVSINESNESDKLVTKTLTVSTTVTTTVTSVPTESPSTSFGENCTKPGHNFCTDGAKIVYTDDVGCQYGVEEGKWCYVSTGNDNIGDSEIDIGQINETGNGNFIENSNIIDIFDNSKISTKNIDPITDTTTTTISPAALSINATPSTCEQITVTVTNNEEVTITTTVNATPSACEPMTVTVTDNERITITSTINQPVTVTMTEKERITVTQKEMATVTERTTFTERQMTTITERTTFTQKEFITVTINSQYTPITQFQGNPQGNLHGNPQGNPQGNPHGNPHGNPQSNPQFPSNTQNSNVVENNNCGDKWAQCGGIGFNGSLCCKNGLNCQEINQYLSQCL</sequence>
<reference evidence="5 6" key="1">
    <citation type="submission" date="2016-08" db="EMBL/GenBank/DDBJ databases">
        <title>A Parts List for Fungal Cellulosomes Revealed by Comparative Genomics.</title>
        <authorList>
            <consortium name="DOE Joint Genome Institute"/>
            <person name="Haitjema C.H."/>
            <person name="Gilmore S.P."/>
            <person name="Henske J.K."/>
            <person name="Solomon K.V."/>
            <person name="De Groot R."/>
            <person name="Kuo A."/>
            <person name="Mondo S.J."/>
            <person name="Salamov A.A."/>
            <person name="Labutti K."/>
            <person name="Zhao Z."/>
            <person name="Chiniquy J."/>
            <person name="Barry K."/>
            <person name="Brewer H.M."/>
            <person name="Purvine S.O."/>
            <person name="Wright A.T."/>
            <person name="Boxma B."/>
            <person name="Van Alen T."/>
            <person name="Hackstein J.H."/>
            <person name="Baker S.E."/>
            <person name="Grigoriev I.V."/>
            <person name="O'Malley M.A."/>
        </authorList>
    </citation>
    <scope>NUCLEOTIDE SEQUENCE [LARGE SCALE GENOMIC DNA]</scope>
    <source>
        <strain evidence="5 6">G1</strain>
    </source>
</reference>
<dbReference type="GO" id="GO:0005576">
    <property type="term" value="C:extracellular region"/>
    <property type="evidence" value="ECO:0007669"/>
    <property type="project" value="InterPro"/>
</dbReference>
<dbReference type="Pfam" id="PF00734">
    <property type="entry name" value="CBM_1"/>
    <property type="match status" value="1"/>
</dbReference>
<evidence type="ECO:0000256" key="2">
    <source>
        <dbReference type="SAM" id="MobiDB-lite"/>
    </source>
</evidence>
<gene>
    <name evidence="5" type="ORF">LY90DRAFT_664870</name>
</gene>
<dbReference type="PROSITE" id="PS00562">
    <property type="entry name" value="CBM1_1"/>
    <property type="match status" value="1"/>
</dbReference>
<organism evidence="5 6">
    <name type="scientific">Neocallimastix californiae</name>
    <dbReference type="NCBI Taxonomy" id="1754190"/>
    <lineage>
        <taxon>Eukaryota</taxon>
        <taxon>Fungi</taxon>
        <taxon>Fungi incertae sedis</taxon>
        <taxon>Chytridiomycota</taxon>
        <taxon>Chytridiomycota incertae sedis</taxon>
        <taxon>Neocallimastigomycetes</taxon>
        <taxon>Neocallimastigales</taxon>
        <taxon>Neocallimastigaceae</taxon>
        <taxon>Neocallimastix</taxon>
    </lineage>
</organism>
<dbReference type="SMART" id="SM00236">
    <property type="entry name" value="fCBD"/>
    <property type="match status" value="1"/>
</dbReference>
<evidence type="ECO:0000256" key="3">
    <source>
        <dbReference type="SAM" id="SignalP"/>
    </source>
</evidence>
<dbReference type="Proteomes" id="UP000193920">
    <property type="component" value="Unassembled WGS sequence"/>
</dbReference>
<dbReference type="InterPro" id="IPR035971">
    <property type="entry name" value="CBD_sf"/>
</dbReference>
<dbReference type="OrthoDB" id="444269at2759"/>
<dbReference type="Gene3D" id="3.90.1220.10">
    <property type="entry name" value="Cellulose docking domain, dockering"/>
    <property type="match status" value="1"/>
</dbReference>
<keyword evidence="1 3" id="KW-0732">Signal</keyword>
<feature type="compositionally biased region" description="Polar residues" evidence="2">
    <location>
        <begin position="563"/>
        <end position="601"/>
    </location>
</feature>
<dbReference type="EMBL" id="MCOG01000016">
    <property type="protein sequence ID" value="ORY78693.1"/>
    <property type="molecule type" value="Genomic_DNA"/>
</dbReference>
<accession>A0A1Y2F4B0</accession>
<dbReference type="SUPFAM" id="SSF57180">
    <property type="entry name" value="Cellulose-binding domain"/>
    <property type="match status" value="1"/>
</dbReference>
<feature type="signal peptide" evidence="3">
    <location>
        <begin position="1"/>
        <end position="20"/>
    </location>
</feature>
<dbReference type="InterPro" id="IPR009034">
    <property type="entry name" value="Dockerin_dom_fun_sf"/>
</dbReference>
<comment type="caution">
    <text evidence="5">The sequence shown here is derived from an EMBL/GenBank/DDBJ whole genome shotgun (WGS) entry which is preliminary data.</text>
</comment>
<dbReference type="GO" id="GO:0005975">
    <property type="term" value="P:carbohydrate metabolic process"/>
    <property type="evidence" value="ECO:0007669"/>
    <property type="project" value="InterPro"/>
</dbReference>
<feature type="region of interest" description="Disordered" evidence="2">
    <location>
        <begin position="563"/>
        <end position="609"/>
    </location>
</feature>
<evidence type="ECO:0000256" key="1">
    <source>
        <dbReference type="ARBA" id="ARBA00022729"/>
    </source>
</evidence>